<evidence type="ECO:0008006" key="3">
    <source>
        <dbReference type="Google" id="ProtNLM"/>
    </source>
</evidence>
<keyword evidence="2" id="KW-1185">Reference proteome</keyword>
<evidence type="ECO:0000313" key="2">
    <source>
        <dbReference type="Proteomes" id="UP000018888"/>
    </source>
</evidence>
<gene>
    <name evidence="1" type="ORF">GLOIN_2v557942</name>
</gene>
<dbReference type="Proteomes" id="UP000018888">
    <property type="component" value="Unassembled WGS sequence"/>
</dbReference>
<proteinExistence type="predicted"/>
<accession>A0A2P4QNA4</accession>
<dbReference type="EMBL" id="AUPC02000027">
    <property type="protein sequence ID" value="POG79123.1"/>
    <property type="molecule type" value="Genomic_DNA"/>
</dbReference>
<dbReference type="AlphaFoldDB" id="A0A2P4QNA4"/>
<organism evidence="1 2">
    <name type="scientific">Rhizophagus irregularis (strain DAOM 181602 / DAOM 197198 / MUCL 43194)</name>
    <name type="common">Arbuscular mycorrhizal fungus</name>
    <name type="synonym">Glomus intraradices</name>
    <dbReference type="NCBI Taxonomy" id="747089"/>
    <lineage>
        <taxon>Eukaryota</taxon>
        <taxon>Fungi</taxon>
        <taxon>Fungi incertae sedis</taxon>
        <taxon>Mucoromycota</taxon>
        <taxon>Glomeromycotina</taxon>
        <taxon>Glomeromycetes</taxon>
        <taxon>Glomerales</taxon>
        <taxon>Glomeraceae</taxon>
        <taxon>Rhizophagus</taxon>
    </lineage>
</organism>
<reference evidence="1 2" key="2">
    <citation type="journal article" date="2018" name="New Phytol.">
        <title>High intraspecific genome diversity in the model arbuscular mycorrhizal symbiont Rhizophagus irregularis.</title>
        <authorList>
            <person name="Chen E.C.H."/>
            <person name="Morin E."/>
            <person name="Beaudet D."/>
            <person name="Noel J."/>
            <person name="Yildirir G."/>
            <person name="Ndikumana S."/>
            <person name="Charron P."/>
            <person name="St-Onge C."/>
            <person name="Giorgi J."/>
            <person name="Kruger M."/>
            <person name="Marton T."/>
            <person name="Ropars J."/>
            <person name="Grigoriev I.V."/>
            <person name="Hainaut M."/>
            <person name="Henrissat B."/>
            <person name="Roux C."/>
            <person name="Martin F."/>
            <person name="Corradi N."/>
        </authorList>
    </citation>
    <scope>NUCLEOTIDE SEQUENCE [LARGE SCALE GENOMIC DNA]</scope>
    <source>
        <strain evidence="1 2">DAOM 197198</strain>
    </source>
</reference>
<name>A0A2P4QNA4_RHIID</name>
<comment type="caution">
    <text evidence="1">The sequence shown here is derived from an EMBL/GenBank/DDBJ whole genome shotgun (WGS) entry which is preliminary data.</text>
</comment>
<reference evidence="1 2" key="1">
    <citation type="journal article" date="2013" name="Proc. Natl. Acad. Sci. U.S.A.">
        <title>Genome of an arbuscular mycorrhizal fungus provides insight into the oldest plant symbiosis.</title>
        <authorList>
            <person name="Tisserant E."/>
            <person name="Malbreil M."/>
            <person name="Kuo A."/>
            <person name="Kohler A."/>
            <person name="Symeonidi A."/>
            <person name="Balestrini R."/>
            <person name="Charron P."/>
            <person name="Duensing N."/>
            <person name="Frei Dit Frey N."/>
            <person name="Gianinazzi-Pearson V."/>
            <person name="Gilbert L.B."/>
            <person name="Handa Y."/>
            <person name="Herr J.R."/>
            <person name="Hijri M."/>
            <person name="Koul R."/>
            <person name="Kawaguchi M."/>
            <person name="Krajinski F."/>
            <person name="Lammers P.J."/>
            <person name="Masclaux F.G."/>
            <person name="Murat C."/>
            <person name="Morin E."/>
            <person name="Ndikumana S."/>
            <person name="Pagni M."/>
            <person name="Petitpierre D."/>
            <person name="Requena N."/>
            <person name="Rosikiewicz P."/>
            <person name="Riley R."/>
            <person name="Saito K."/>
            <person name="San Clemente H."/>
            <person name="Shapiro H."/>
            <person name="van Tuinen D."/>
            <person name="Becard G."/>
            <person name="Bonfante P."/>
            <person name="Paszkowski U."/>
            <person name="Shachar-Hill Y.Y."/>
            <person name="Tuskan G.A."/>
            <person name="Young P.W."/>
            <person name="Sanders I.R."/>
            <person name="Henrissat B."/>
            <person name="Rensing S.A."/>
            <person name="Grigoriev I.V."/>
            <person name="Corradi N."/>
            <person name="Roux C."/>
            <person name="Martin F."/>
        </authorList>
    </citation>
    <scope>NUCLEOTIDE SEQUENCE [LARGE SCALE GENOMIC DNA]</scope>
    <source>
        <strain evidence="1 2">DAOM 197198</strain>
    </source>
</reference>
<protein>
    <recommendedName>
        <fullName evidence="3">Protein kinase domain-containing protein</fullName>
    </recommendedName>
</protein>
<sequence length="151" mass="17858">METLTFSRILFFFSFYNIIKMGVDDYENNPTEAEFINLVKDKYCSYCDKPFSEELWCKECDPFKLIEGWTSGNPNVDKFIKNIIYNVRNVYYNGLFERVPFNRFTDIKEIGEGEFAKIYSATWIDGVSKYYVDDDGNWKKEDSVPMKVALK</sequence>
<evidence type="ECO:0000313" key="1">
    <source>
        <dbReference type="EMBL" id="POG79123.1"/>
    </source>
</evidence>